<evidence type="ECO:0000256" key="1">
    <source>
        <dbReference type="SAM" id="Phobius"/>
    </source>
</evidence>
<accession>A0ABS9SUL2</accession>
<name>A0ABS9SUL2_9ACTN</name>
<gene>
    <name evidence="2" type="ORF">MMA15_05835</name>
</gene>
<dbReference type="RefSeq" id="WP_241057939.1">
    <property type="nucleotide sequence ID" value="NZ_JAKWJU010000002.1"/>
</dbReference>
<keyword evidence="3" id="KW-1185">Reference proteome</keyword>
<feature type="transmembrane region" description="Helical" evidence="1">
    <location>
        <begin position="160"/>
        <end position="177"/>
    </location>
</feature>
<dbReference type="EMBL" id="JAKWJU010000002">
    <property type="protein sequence ID" value="MCH6159955.1"/>
    <property type="molecule type" value="Genomic_DNA"/>
</dbReference>
<feature type="transmembrane region" description="Helical" evidence="1">
    <location>
        <begin position="21"/>
        <end position="40"/>
    </location>
</feature>
<sequence>MVDFEQAFVLHNDYKTAERELYVLSLRILAFPIVIAGALLSAELISSTGNLGSALKLPVIWLALMASGLLNFVVVRAYVVTDRVQTESKHQVNRLRSLYLVSLAEHFPDGWEPVWGSTNAYLDTKIKLKAALLTPFILGTINALYVAVGLDSLLKYQVSISHHVAIAAFAGVVYLLLQLELTWNVIRRAIRH</sequence>
<evidence type="ECO:0000313" key="2">
    <source>
        <dbReference type="EMBL" id="MCH6159955.1"/>
    </source>
</evidence>
<organism evidence="2 3">
    <name type="scientific">Streptomyces marispadix</name>
    <dbReference type="NCBI Taxonomy" id="2922868"/>
    <lineage>
        <taxon>Bacteria</taxon>
        <taxon>Bacillati</taxon>
        <taxon>Actinomycetota</taxon>
        <taxon>Actinomycetes</taxon>
        <taxon>Kitasatosporales</taxon>
        <taxon>Streptomycetaceae</taxon>
        <taxon>Streptomyces</taxon>
    </lineage>
</organism>
<keyword evidence="1" id="KW-0472">Membrane</keyword>
<comment type="caution">
    <text evidence="2">The sequence shown here is derived from an EMBL/GenBank/DDBJ whole genome shotgun (WGS) entry which is preliminary data.</text>
</comment>
<protein>
    <submittedName>
        <fullName evidence="2">Uncharacterized protein</fullName>
    </submittedName>
</protein>
<reference evidence="2" key="2">
    <citation type="journal article" date="2023" name="Int. J. Syst. Evol. Microbiol.">
        <title>Streptomyces marispadix sp. nov., isolated from marine beach sediment of the Northern Coast of Portugal.</title>
        <authorList>
            <person name="dos Santos J.D.N."/>
            <person name="Vitorino I.R."/>
            <person name="Kallscheuer N."/>
            <person name="Srivastava A."/>
            <person name="Krautwurst S."/>
            <person name="Marz M."/>
            <person name="Jogler C."/>
            <person name="Lobo Da Cunha A."/>
            <person name="Catita J."/>
            <person name="Goncalves H."/>
            <person name="Gonzalez I."/>
            <person name="Reyes F."/>
            <person name="Lage O.M."/>
        </authorList>
    </citation>
    <scope>NUCLEOTIDE SEQUENCE</scope>
    <source>
        <strain evidence="2">M600PL45_2</strain>
    </source>
</reference>
<proteinExistence type="predicted"/>
<keyword evidence="1" id="KW-1133">Transmembrane helix</keyword>
<feature type="transmembrane region" description="Helical" evidence="1">
    <location>
        <begin position="130"/>
        <end position="148"/>
    </location>
</feature>
<dbReference type="Proteomes" id="UP001166784">
    <property type="component" value="Unassembled WGS sequence"/>
</dbReference>
<reference evidence="2" key="1">
    <citation type="submission" date="2022-03" db="EMBL/GenBank/DDBJ databases">
        <authorList>
            <person name="Santos J.D.N."/>
            <person name="Kallscheuer N."/>
            <person name="Jogler C."/>
            <person name="Lage O.M."/>
        </authorList>
    </citation>
    <scope>NUCLEOTIDE SEQUENCE</scope>
    <source>
        <strain evidence="2">M600PL45_2</strain>
    </source>
</reference>
<keyword evidence="1" id="KW-0812">Transmembrane</keyword>
<evidence type="ECO:0000313" key="3">
    <source>
        <dbReference type="Proteomes" id="UP001166784"/>
    </source>
</evidence>
<feature type="transmembrane region" description="Helical" evidence="1">
    <location>
        <begin position="60"/>
        <end position="79"/>
    </location>
</feature>